<dbReference type="AlphaFoldDB" id="A0A1G6KCK6"/>
<dbReference type="EMBL" id="FMZL01000007">
    <property type="protein sequence ID" value="SDC28730.1"/>
    <property type="molecule type" value="Genomic_DNA"/>
</dbReference>
<proteinExistence type="predicted"/>
<dbReference type="RefSeq" id="WP_090846094.1">
    <property type="nucleotide sequence ID" value="NZ_FMZL01000007.1"/>
</dbReference>
<gene>
    <name evidence="2" type="ORF">SAMN04487824_10774</name>
</gene>
<protein>
    <submittedName>
        <fullName evidence="2">Transcriptional regulator, LytTR family</fullName>
    </submittedName>
</protein>
<evidence type="ECO:0000259" key="1">
    <source>
        <dbReference type="PROSITE" id="PS50930"/>
    </source>
</evidence>
<sequence length="265" mass="30411">MRYDLSELSLGLFDALWNGDLEACLEQVDEGFSFVSPLTNAHETARDQLKSYCQRARSLCKVLTYRVLEVRRVFETDDTCTLLVLGNVIDPSRGISGFRCTFVWRIHPDAPGLVHMHFSLPLASPEPATDAFTPDVQPQDAPLILRDTDGRSHVVYRSEVLYLESRHQYTIVHLPERQIRVRSALSELLREFPAYFVRVHRGYAINVLRIDQVARKEIRLDDGTQIPVPERRSKQVREEVLDAMVRARLVPEQGTVAPPPRRKRP</sequence>
<reference evidence="3" key="1">
    <citation type="submission" date="2016-10" db="EMBL/GenBank/DDBJ databases">
        <authorList>
            <person name="Varghese N."/>
            <person name="Submissions S."/>
        </authorList>
    </citation>
    <scope>NUCLEOTIDE SEQUENCE [LARGE SCALE GENOMIC DNA]</scope>
    <source>
        <strain evidence="3">DSM 22619</strain>
    </source>
</reference>
<dbReference type="InterPro" id="IPR007492">
    <property type="entry name" value="LytTR_DNA-bd_dom"/>
</dbReference>
<dbReference type="SMART" id="SM00850">
    <property type="entry name" value="LytTR"/>
    <property type="match status" value="1"/>
</dbReference>
<dbReference type="Pfam" id="PF04397">
    <property type="entry name" value="LytTR"/>
    <property type="match status" value="1"/>
</dbReference>
<dbReference type="PANTHER" id="PTHR37299:SF1">
    <property type="entry name" value="STAGE 0 SPORULATION PROTEIN A HOMOLOG"/>
    <property type="match status" value="1"/>
</dbReference>
<feature type="domain" description="HTH LytTR-type" evidence="1">
    <location>
        <begin position="144"/>
        <end position="242"/>
    </location>
</feature>
<organism evidence="2 3">
    <name type="scientific">Parafannyhessea umbonata</name>
    <dbReference type="NCBI Taxonomy" id="604330"/>
    <lineage>
        <taxon>Bacteria</taxon>
        <taxon>Bacillati</taxon>
        <taxon>Actinomycetota</taxon>
        <taxon>Coriobacteriia</taxon>
        <taxon>Coriobacteriales</taxon>
        <taxon>Atopobiaceae</taxon>
        <taxon>Parafannyhessea</taxon>
    </lineage>
</organism>
<keyword evidence="3" id="KW-1185">Reference proteome</keyword>
<name>A0A1G6KCK6_9ACTN</name>
<dbReference type="PROSITE" id="PS50930">
    <property type="entry name" value="HTH_LYTTR"/>
    <property type="match status" value="1"/>
</dbReference>
<dbReference type="GO" id="GO:0003677">
    <property type="term" value="F:DNA binding"/>
    <property type="evidence" value="ECO:0007669"/>
    <property type="project" value="InterPro"/>
</dbReference>
<accession>A0A1G6KCK6</accession>
<dbReference type="Gene3D" id="3.10.450.50">
    <property type="match status" value="1"/>
</dbReference>
<dbReference type="Proteomes" id="UP000198528">
    <property type="component" value="Unassembled WGS sequence"/>
</dbReference>
<dbReference type="GO" id="GO:0000156">
    <property type="term" value="F:phosphorelay response regulator activity"/>
    <property type="evidence" value="ECO:0007669"/>
    <property type="project" value="InterPro"/>
</dbReference>
<dbReference type="PANTHER" id="PTHR37299">
    <property type="entry name" value="TRANSCRIPTIONAL REGULATOR-RELATED"/>
    <property type="match status" value="1"/>
</dbReference>
<evidence type="ECO:0000313" key="3">
    <source>
        <dbReference type="Proteomes" id="UP000198528"/>
    </source>
</evidence>
<dbReference type="SUPFAM" id="SSF54427">
    <property type="entry name" value="NTF2-like"/>
    <property type="match status" value="1"/>
</dbReference>
<dbReference type="InterPro" id="IPR046947">
    <property type="entry name" value="LytR-like"/>
</dbReference>
<evidence type="ECO:0000313" key="2">
    <source>
        <dbReference type="EMBL" id="SDC28730.1"/>
    </source>
</evidence>
<dbReference type="Gene3D" id="2.40.50.1020">
    <property type="entry name" value="LytTr DNA-binding domain"/>
    <property type="match status" value="1"/>
</dbReference>
<dbReference type="InterPro" id="IPR032710">
    <property type="entry name" value="NTF2-like_dom_sf"/>
</dbReference>